<dbReference type="Pfam" id="PF00096">
    <property type="entry name" value="zf-C2H2"/>
    <property type="match status" value="1"/>
</dbReference>
<keyword evidence="1" id="KW-0479">Metal-binding</keyword>
<dbReference type="PROSITE" id="PS00028">
    <property type="entry name" value="ZINC_FINGER_C2H2_1"/>
    <property type="match status" value="1"/>
</dbReference>
<evidence type="ECO:0000313" key="9">
    <source>
        <dbReference type="Proteomes" id="UP000092444"/>
    </source>
</evidence>
<proteinExistence type="predicted"/>
<evidence type="ECO:0000256" key="2">
    <source>
        <dbReference type="ARBA" id="ARBA00022737"/>
    </source>
</evidence>
<dbReference type="GO" id="GO:0008270">
    <property type="term" value="F:zinc ion binding"/>
    <property type="evidence" value="ECO:0007669"/>
    <property type="project" value="UniProtKB-KW"/>
</dbReference>
<dbReference type="Proteomes" id="UP000092444">
    <property type="component" value="Unassembled WGS sequence"/>
</dbReference>
<dbReference type="SUPFAM" id="SSF57667">
    <property type="entry name" value="beta-beta-alpha zinc fingers"/>
    <property type="match status" value="1"/>
</dbReference>
<accession>A0A1B0GAM4</accession>
<dbReference type="AlphaFoldDB" id="A0A1B0GAM4"/>
<keyword evidence="4" id="KW-0862">Zinc</keyword>
<keyword evidence="2" id="KW-0677">Repeat</keyword>
<dbReference type="FunFam" id="3.30.160.60:FF:001217">
    <property type="entry name" value="zinc finger protein 319"/>
    <property type="match status" value="1"/>
</dbReference>
<dbReference type="VEuPathDB" id="VectorBase:GMOY010359"/>
<dbReference type="InterPro" id="IPR013087">
    <property type="entry name" value="Znf_C2H2_type"/>
</dbReference>
<dbReference type="PROSITE" id="PS50157">
    <property type="entry name" value="ZINC_FINGER_C2H2_2"/>
    <property type="match status" value="1"/>
</dbReference>
<organism evidence="8 9">
    <name type="scientific">Glossina morsitans morsitans</name>
    <name type="common">Savannah tsetse fly</name>
    <dbReference type="NCBI Taxonomy" id="37546"/>
    <lineage>
        <taxon>Eukaryota</taxon>
        <taxon>Metazoa</taxon>
        <taxon>Ecdysozoa</taxon>
        <taxon>Arthropoda</taxon>
        <taxon>Hexapoda</taxon>
        <taxon>Insecta</taxon>
        <taxon>Pterygota</taxon>
        <taxon>Neoptera</taxon>
        <taxon>Endopterygota</taxon>
        <taxon>Diptera</taxon>
        <taxon>Brachycera</taxon>
        <taxon>Muscomorpha</taxon>
        <taxon>Hippoboscoidea</taxon>
        <taxon>Glossinidae</taxon>
        <taxon>Glossina</taxon>
    </lineage>
</organism>
<name>A0A1B0GAM4_GLOMM</name>
<dbReference type="GO" id="GO:0000981">
    <property type="term" value="F:DNA-binding transcription factor activity, RNA polymerase II-specific"/>
    <property type="evidence" value="ECO:0007669"/>
    <property type="project" value="TreeGrafter"/>
</dbReference>
<evidence type="ECO:0000256" key="1">
    <source>
        <dbReference type="ARBA" id="ARBA00022723"/>
    </source>
</evidence>
<dbReference type="InterPro" id="IPR050717">
    <property type="entry name" value="C2H2-ZF_Transcription_Reg"/>
</dbReference>
<dbReference type="GO" id="GO:0000977">
    <property type="term" value="F:RNA polymerase II transcription regulatory region sequence-specific DNA binding"/>
    <property type="evidence" value="ECO:0007669"/>
    <property type="project" value="TreeGrafter"/>
</dbReference>
<evidence type="ECO:0000256" key="3">
    <source>
        <dbReference type="ARBA" id="ARBA00022771"/>
    </source>
</evidence>
<sequence>MYDHNDDNEGEEPDDNAIMPEANLPPFNNVNPKYCLLNIISVDGVYDLERPYNCAVCSKYFKRQDDLNRHMRMHIGEKPFKCNERDKGFKGSEYAYQANMSFAWHRRR</sequence>
<evidence type="ECO:0000256" key="4">
    <source>
        <dbReference type="ARBA" id="ARBA00022833"/>
    </source>
</evidence>
<evidence type="ECO:0000313" key="8">
    <source>
        <dbReference type="EnsemblMetazoa" id="GMOY010359-PA"/>
    </source>
</evidence>
<reference evidence="8" key="1">
    <citation type="submission" date="2020-05" db="UniProtKB">
        <authorList>
            <consortium name="EnsemblMetazoa"/>
        </authorList>
    </citation>
    <scope>IDENTIFICATION</scope>
    <source>
        <strain evidence="8">Yale</strain>
    </source>
</reference>
<dbReference type="Gene3D" id="3.30.160.60">
    <property type="entry name" value="Classic Zinc Finger"/>
    <property type="match status" value="1"/>
</dbReference>
<evidence type="ECO:0000259" key="7">
    <source>
        <dbReference type="PROSITE" id="PS50157"/>
    </source>
</evidence>
<dbReference type="GO" id="GO:0005634">
    <property type="term" value="C:nucleus"/>
    <property type="evidence" value="ECO:0007669"/>
    <property type="project" value="TreeGrafter"/>
</dbReference>
<protein>
    <recommendedName>
        <fullName evidence="7">C2H2-type domain-containing protein</fullName>
    </recommendedName>
</protein>
<dbReference type="PhylomeDB" id="A0A1B0GAM4"/>
<dbReference type="EMBL" id="CCAG010011281">
    <property type="status" value="NOT_ANNOTATED_CDS"/>
    <property type="molecule type" value="Genomic_DNA"/>
</dbReference>
<evidence type="ECO:0000256" key="5">
    <source>
        <dbReference type="PROSITE-ProRule" id="PRU00042"/>
    </source>
</evidence>
<feature type="region of interest" description="Disordered" evidence="6">
    <location>
        <begin position="1"/>
        <end position="23"/>
    </location>
</feature>
<dbReference type="STRING" id="37546.A0A1B0GAM4"/>
<feature type="domain" description="C2H2-type" evidence="7">
    <location>
        <begin position="52"/>
        <end position="79"/>
    </location>
</feature>
<dbReference type="EnsemblMetazoa" id="GMOY010359-RA">
    <property type="protein sequence ID" value="GMOY010359-PA"/>
    <property type="gene ID" value="GMOY010359"/>
</dbReference>
<dbReference type="SMART" id="SM00355">
    <property type="entry name" value="ZnF_C2H2"/>
    <property type="match status" value="1"/>
</dbReference>
<keyword evidence="3 5" id="KW-0863">Zinc-finger</keyword>
<dbReference type="PANTHER" id="PTHR14196">
    <property type="entry name" value="ODD-SKIPPED - RELATED"/>
    <property type="match status" value="1"/>
</dbReference>
<keyword evidence="9" id="KW-1185">Reference proteome</keyword>
<dbReference type="PANTHER" id="PTHR14196:SF12">
    <property type="entry name" value="ZINC FINGER PROTEIN 208-LIKE"/>
    <property type="match status" value="1"/>
</dbReference>
<dbReference type="InterPro" id="IPR036236">
    <property type="entry name" value="Znf_C2H2_sf"/>
</dbReference>
<evidence type="ECO:0000256" key="6">
    <source>
        <dbReference type="SAM" id="MobiDB-lite"/>
    </source>
</evidence>